<evidence type="ECO:0000256" key="2">
    <source>
        <dbReference type="ARBA" id="ARBA00022643"/>
    </source>
</evidence>
<dbReference type="PANTHER" id="PTHR23026">
    <property type="entry name" value="NADPH NITROREDUCTASE"/>
    <property type="match status" value="1"/>
</dbReference>
<dbReference type="Pfam" id="PF00881">
    <property type="entry name" value="Nitroreductase"/>
    <property type="match status" value="2"/>
</dbReference>
<name>A0A4R0VUZ9_BIFLL</name>
<accession>A0A4R0VUZ9</accession>
<sequence>MNWKSTVEQWMPKPLIAPLKNLRQSIHLYQDSWAQAKRFNRSYSRIMPHERVRIETRVMFLSHQIEKGLSHHNFRYGFGKKVFNELPTLLTRLEQADLNFANNTVYKESLAALHEYMQRHLDAEKDISWQQLLFTADQWQRIMNAESNDGGSISIRKSDKLNNKDLSFAALSENRHSVREFADEPVSLDELNQAIQMSMRTPSVCNRQPTRVHVILDKEVIAEALHIQGGVNGYPAPPALLMITSDLRAFMTSYERNEGYTDGGLFGMSLLLSLESLGIGACPLNTMFTATAEKKTRKLLHLPDNEVPVMYIEVGHFLDETRTCRSTRFQGSDITSVLQ</sequence>
<evidence type="ECO:0000259" key="4">
    <source>
        <dbReference type="Pfam" id="PF00881"/>
    </source>
</evidence>
<dbReference type="Gene3D" id="3.40.109.10">
    <property type="entry name" value="NADH Oxidase"/>
    <property type="match status" value="1"/>
</dbReference>
<proteinExistence type="predicted"/>
<evidence type="ECO:0000256" key="1">
    <source>
        <dbReference type="ARBA" id="ARBA00022630"/>
    </source>
</evidence>
<dbReference type="InterPro" id="IPR050627">
    <property type="entry name" value="Nitroreductase/BluB"/>
</dbReference>
<feature type="domain" description="Nitroreductase" evidence="4">
    <location>
        <begin position="174"/>
        <end position="222"/>
    </location>
</feature>
<dbReference type="SUPFAM" id="SSF55469">
    <property type="entry name" value="FMN-dependent nitroreductase-like"/>
    <property type="match status" value="1"/>
</dbReference>
<gene>
    <name evidence="5" type="ORF">MCC10083_1891</name>
</gene>
<dbReference type="InterPro" id="IPR029479">
    <property type="entry name" value="Nitroreductase"/>
</dbReference>
<organism evidence="5 6">
    <name type="scientific">Bifidobacterium longum subsp. longum</name>
    <dbReference type="NCBI Taxonomy" id="1679"/>
    <lineage>
        <taxon>Bacteria</taxon>
        <taxon>Bacillati</taxon>
        <taxon>Actinomycetota</taxon>
        <taxon>Actinomycetes</taxon>
        <taxon>Bifidobacteriales</taxon>
        <taxon>Bifidobacteriaceae</taxon>
        <taxon>Bifidobacterium</taxon>
    </lineage>
</organism>
<evidence type="ECO:0000313" key="6">
    <source>
        <dbReference type="Proteomes" id="UP000291226"/>
    </source>
</evidence>
<keyword evidence="3" id="KW-0560">Oxidoreductase</keyword>
<keyword evidence="1" id="KW-0285">Flavoprotein</keyword>
<reference evidence="5 6" key="1">
    <citation type="journal article" date="2018" name="Sci. Rep.">
        <title>Genomic diversity and distribution of Bifidobacterium longum subsp. longum across the human lifespan.</title>
        <authorList>
            <person name="Odamaki T."/>
            <person name="Bottacini F."/>
            <person name="Kato K."/>
            <person name="Mitsuyama E."/>
            <person name="Yoshida K."/>
            <person name="Horigome A."/>
            <person name="Xiao J.Z."/>
            <person name="van Sinderen D."/>
        </authorList>
    </citation>
    <scope>NUCLEOTIDE SEQUENCE [LARGE SCALE GENOMIC DNA]</scope>
    <source>
        <strain evidence="5 6">MCC10083</strain>
    </source>
</reference>
<dbReference type="Proteomes" id="UP000291226">
    <property type="component" value="Unassembled WGS sequence"/>
</dbReference>
<evidence type="ECO:0000256" key="3">
    <source>
        <dbReference type="ARBA" id="ARBA00023002"/>
    </source>
</evidence>
<dbReference type="PANTHER" id="PTHR23026:SF90">
    <property type="entry name" value="IODOTYROSINE DEIODINASE 1"/>
    <property type="match status" value="1"/>
</dbReference>
<dbReference type="RefSeq" id="WP_065438568.1">
    <property type="nucleotide sequence ID" value="NZ_BCYL01000071.1"/>
</dbReference>
<evidence type="ECO:0000313" key="5">
    <source>
        <dbReference type="EMBL" id="TCF07742.1"/>
    </source>
</evidence>
<dbReference type="InterPro" id="IPR000415">
    <property type="entry name" value="Nitroreductase-like"/>
</dbReference>
<dbReference type="GO" id="GO:0016491">
    <property type="term" value="F:oxidoreductase activity"/>
    <property type="evidence" value="ECO:0007669"/>
    <property type="project" value="UniProtKB-KW"/>
</dbReference>
<keyword evidence="2" id="KW-0288">FMN</keyword>
<protein>
    <submittedName>
        <fullName evidence="5">Nitroreductase</fullName>
    </submittedName>
</protein>
<dbReference type="AlphaFoldDB" id="A0A4R0VUZ9"/>
<comment type="caution">
    <text evidence="5">The sequence shown here is derived from an EMBL/GenBank/DDBJ whole genome shotgun (WGS) entry which is preliminary data.</text>
</comment>
<dbReference type="EMBL" id="SHSD01000044">
    <property type="protein sequence ID" value="TCF07742.1"/>
    <property type="molecule type" value="Genomic_DNA"/>
</dbReference>
<feature type="domain" description="Nitroreductase" evidence="4">
    <location>
        <begin position="238"/>
        <end position="316"/>
    </location>
</feature>
<dbReference type="CDD" id="cd02062">
    <property type="entry name" value="Nitro_FMN_reductase"/>
    <property type="match status" value="1"/>
</dbReference>